<reference evidence="6" key="1">
    <citation type="journal article" date="2021" name="PeerJ">
        <title>Extensive microbial diversity within the chicken gut microbiome revealed by metagenomics and culture.</title>
        <authorList>
            <person name="Gilroy R."/>
            <person name="Ravi A."/>
            <person name="Getino M."/>
            <person name="Pursley I."/>
            <person name="Horton D.L."/>
            <person name="Alikhan N.F."/>
            <person name="Baker D."/>
            <person name="Gharbi K."/>
            <person name="Hall N."/>
            <person name="Watson M."/>
            <person name="Adriaenssens E.M."/>
            <person name="Foster-Nyarko E."/>
            <person name="Jarju S."/>
            <person name="Secka A."/>
            <person name="Antonio M."/>
            <person name="Oren A."/>
            <person name="Chaudhuri R.R."/>
            <person name="La Ragione R."/>
            <person name="Hildebrand F."/>
            <person name="Pallen M.J."/>
        </authorList>
    </citation>
    <scope>NUCLEOTIDE SEQUENCE</scope>
    <source>
        <strain evidence="6">1719</strain>
    </source>
</reference>
<dbReference type="PANTHER" id="PTHR43630:SF1">
    <property type="entry name" value="POLY-BETA-1,6-N-ACETYL-D-GLUCOSAMINE SYNTHASE"/>
    <property type="match status" value="1"/>
</dbReference>
<comment type="similarity">
    <text evidence="1">Belongs to the glycosyltransferase 2 family.</text>
</comment>
<evidence type="ECO:0000256" key="4">
    <source>
        <dbReference type="SAM" id="Phobius"/>
    </source>
</evidence>
<dbReference type="PANTHER" id="PTHR43630">
    <property type="entry name" value="POLY-BETA-1,6-N-ACETYL-D-GLUCOSAMINE SYNTHASE"/>
    <property type="match status" value="1"/>
</dbReference>
<keyword evidence="4" id="KW-0472">Membrane</keyword>
<dbReference type="GO" id="GO:0016757">
    <property type="term" value="F:glycosyltransferase activity"/>
    <property type="evidence" value="ECO:0007669"/>
    <property type="project" value="UniProtKB-KW"/>
</dbReference>
<reference evidence="6" key="2">
    <citation type="submission" date="2021-04" db="EMBL/GenBank/DDBJ databases">
        <authorList>
            <person name="Gilroy R."/>
        </authorList>
    </citation>
    <scope>NUCLEOTIDE SEQUENCE</scope>
    <source>
        <strain evidence="6">1719</strain>
    </source>
</reference>
<keyword evidence="3" id="KW-0808">Transferase</keyword>
<feature type="transmembrane region" description="Helical" evidence="4">
    <location>
        <begin position="222"/>
        <end position="240"/>
    </location>
</feature>
<keyword evidence="2" id="KW-0328">Glycosyltransferase</keyword>
<dbReference type="Pfam" id="PF00535">
    <property type="entry name" value="Glycos_transf_2"/>
    <property type="match status" value="1"/>
</dbReference>
<organism evidence="6 7">
    <name type="scientific">Candidatus Sphingobacterium stercoripullorum</name>
    <dbReference type="NCBI Taxonomy" id="2838759"/>
    <lineage>
        <taxon>Bacteria</taxon>
        <taxon>Pseudomonadati</taxon>
        <taxon>Bacteroidota</taxon>
        <taxon>Sphingobacteriia</taxon>
        <taxon>Sphingobacteriales</taxon>
        <taxon>Sphingobacteriaceae</taxon>
        <taxon>Sphingobacterium</taxon>
    </lineage>
</organism>
<dbReference type="InterPro" id="IPR001173">
    <property type="entry name" value="Glyco_trans_2-like"/>
</dbReference>
<dbReference type="AlphaFoldDB" id="A0A9D1W9X5"/>
<evidence type="ECO:0000313" key="6">
    <source>
        <dbReference type="EMBL" id="HIX54898.1"/>
    </source>
</evidence>
<evidence type="ECO:0000259" key="5">
    <source>
        <dbReference type="Pfam" id="PF00535"/>
    </source>
</evidence>
<dbReference type="SUPFAM" id="SSF53448">
    <property type="entry name" value="Nucleotide-diphospho-sugar transferases"/>
    <property type="match status" value="1"/>
</dbReference>
<gene>
    <name evidence="6" type="ORF">H9853_07725</name>
</gene>
<protein>
    <submittedName>
        <fullName evidence="6">Glycosyltransferase</fullName>
    </submittedName>
</protein>
<evidence type="ECO:0000256" key="3">
    <source>
        <dbReference type="ARBA" id="ARBA00022679"/>
    </source>
</evidence>
<accession>A0A9D1W9X5</accession>
<sequence length="245" mass="27957">MNKSIVSVITIAFNEKDNIGYTLSSVKEQSYDGIEYIIVDGGSTDGTLEVIKEYRAIVDVLVSEKDAGIYDAMNKGLRKATGDYVIFMNAGDEFYDRYTVETVLNNGNNSDIIFGETKLIDENRKVIGDRKLKAPKIFTWKSFRFGMSICHQAIYIKRSIVSDYDLSYKLSSDIDWVITAAKKASTSKYCGQYVAKYLVGGVSDQRNWESLKERYQILKKHYGFFPNIFAHVYIAIRFILLRLRG</sequence>
<proteinExistence type="inferred from homology"/>
<dbReference type="CDD" id="cd06433">
    <property type="entry name" value="GT_2_WfgS_like"/>
    <property type="match status" value="1"/>
</dbReference>
<evidence type="ECO:0000256" key="2">
    <source>
        <dbReference type="ARBA" id="ARBA00022676"/>
    </source>
</evidence>
<dbReference type="Gene3D" id="3.90.550.10">
    <property type="entry name" value="Spore Coat Polysaccharide Biosynthesis Protein SpsA, Chain A"/>
    <property type="match status" value="1"/>
</dbReference>
<evidence type="ECO:0000313" key="7">
    <source>
        <dbReference type="Proteomes" id="UP000824156"/>
    </source>
</evidence>
<comment type="caution">
    <text evidence="6">The sequence shown here is derived from an EMBL/GenBank/DDBJ whole genome shotgun (WGS) entry which is preliminary data.</text>
</comment>
<feature type="domain" description="Glycosyltransferase 2-like" evidence="5">
    <location>
        <begin position="7"/>
        <end position="142"/>
    </location>
</feature>
<keyword evidence="4" id="KW-0812">Transmembrane</keyword>
<dbReference type="InterPro" id="IPR029044">
    <property type="entry name" value="Nucleotide-diphossugar_trans"/>
</dbReference>
<dbReference type="Proteomes" id="UP000824156">
    <property type="component" value="Unassembled WGS sequence"/>
</dbReference>
<name>A0A9D1W9X5_9SPHI</name>
<dbReference type="EMBL" id="DXEZ01000215">
    <property type="protein sequence ID" value="HIX54898.1"/>
    <property type="molecule type" value="Genomic_DNA"/>
</dbReference>
<keyword evidence="4" id="KW-1133">Transmembrane helix</keyword>
<evidence type="ECO:0000256" key="1">
    <source>
        <dbReference type="ARBA" id="ARBA00006739"/>
    </source>
</evidence>